<dbReference type="OrthoDB" id="5734946at2"/>
<keyword evidence="1" id="KW-0812">Transmembrane</keyword>
<comment type="caution">
    <text evidence="2">The sequence shown here is derived from an EMBL/GenBank/DDBJ whole genome shotgun (WGS) entry which is preliminary data.</text>
</comment>
<organism evidence="2 3">
    <name type="scientific">Lysobacter silvisoli</name>
    <dbReference type="NCBI Taxonomy" id="2293254"/>
    <lineage>
        <taxon>Bacteria</taxon>
        <taxon>Pseudomonadati</taxon>
        <taxon>Pseudomonadota</taxon>
        <taxon>Gammaproteobacteria</taxon>
        <taxon>Lysobacterales</taxon>
        <taxon>Lysobacteraceae</taxon>
        <taxon>Lysobacter</taxon>
    </lineage>
</organism>
<evidence type="ECO:0000313" key="2">
    <source>
        <dbReference type="EMBL" id="RDZ27953.1"/>
    </source>
</evidence>
<dbReference type="Proteomes" id="UP000264492">
    <property type="component" value="Unassembled WGS sequence"/>
</dbReference>
<proteinExistence type="predicted"/>
<gene>
    <name evidence="2" type="ORF">DX914_02010</name>
</gene>
<dbReference type="InterPro" id="IPR032314">
    <property type="entry name" value="DUF4845"/>
</dbReference>
<accession>A0A371K200</accession>
<evidence type="ECO:0000313" key="3">
    <source>
        <dbReference type="Proteomes" id="UP000264492"/>
    </source>
</evidence>
<keyword evidence="1" id="KW-1133">Transmembrane helix</keyword>
<name>A0A371K200_9GAMM</name>
<sequence>MKRNQSGMTLIGFIIVLAVVGVFVYMGMKLIPMYTEYYGVKRALTSLSAEPGIADRDPAKIEDLFFRRLYVSYADNVKPEHVKIQRKDAGYEILVSYEVRRPLIANLDVVGHFEAKQDIRRGSGGAD</sequence>
<keyword evidence="3" id="KW-1185">Reference proteome</keyword>
<dbReference type="RefSeq" id="WP_115857395.1">
    <property type="nucleotide sequence ID" value="NZ_QTSU01000001.1"/>
</dbReference>
<dbReference type="EMBL" id="QTSU01000001">
    <property type="protein sequence ID" value="RDZ27953.1"/>
    <property type="molecule type" value="Genomic_DNA"/>
</dbReference>
<keyword evidence="1" id="KW-0472">Membrane</keyword>
<feature type="transmembrane region" description="Helical" evidence="1">
    <location>
        <begin position="6"/>
        <end position="26"/>
    </location>
</feature>
<evidence type="ECO:0000256" key="1">
    <source>
        <dbReference type="SAM" id="Phobius"/>
    </source>
</evidence>
<reference evidence="2 3" key="1">
    <citation type="submission" date="2018-08" db="EMBL/GenBank/DDBJ databases">
        <title>Lysobacter sp. zong2l5, whole genome shotgun sequence.</title>
        <authorList>
            <person name="Zhang X."/>
            <person name="Feng G."/>
            <person name="Zhu H."/>
        </authorList>
    </citation>
    <scope>NUCLEOTIDE SEQUENCE [LARGE SCALE GENOMIC DNA]</scope>
    <source>
        <strain evidence="3">zong2l5</strain>
    </source>
</reference>
<dbReference type="Pfam" id="PF16137">
    <property type="entry name" value="DUF4845"/>
    <property type="match status" value="1"/>
</dbReference>
<dbReference type="AlphaFoldDB" id="A0A371K200"/>
<protein>
    <submittedName>
        <fullName evidence="2">DUF4845 domain-containing protein</fullName>
    </submittedName>
</protein>